<dbReference type="OrthoDB" id="9782559at2"/>
<evidence type="ECO:0008006" key="4">
    <source>
        <dbReference type="Google" id="ProtNLM"/>
    </source>
</evidence>
<feature type="transmembrane region" description="Helical" evidence="1">
    <location>
        <begin position="119"/>
        <end position="137"/>
    </location>
</feature>
<dbReference type="Proteomes" id="UP000000483">
    <property type="component" value="Chromosome"/>
</dbReference>
<dbReference type="HOGENOM" id="CLU_082100_0_0_7"/>
<keyword evidence="1" id="KW-0472">Membrane</keyword>
<dbReference type="AlphaFoldDB" id="F2NHP8"/>
<feature type="transmembrane region" description="Helical" evidence="1">
    <location>
        <begin position="93"/>
        <end position="113"/>
    </location>
</feature>
<dbReference type="KEGG" id="dao:Desac_1379"/>
<dbReference type="STRING" id="880072.Desac_1379"/>
<reference evidence="3" key="2">
    <citation type="submission" date="2011-03" db="EMBL/GenBank/DDBJ databases">
        <title>The complete genome of Desulfobacca acetoxidans DSM 11109.</title>
        <authorList>
            <consortium name="US DOE Joint Genome Institute (JGI-PGF)"/>
            <person name="Lucas S."/>
            <person name="Copeland A."/>
            <person name="Lapidus A."/>
            <person name="Bruce D."/>
            <person name="Goodwin L."/>
            <person name="Pitluck S."/>
            <person name="Peters L."/>
            <person name="Kyrpides N."/>
            <person name="Mavromatis K."/>
            <person name="Ivanova N."/>
            <person name="Ovchinnikova G."/>
            <person name="Teshima H."/>
            <person name="Detter J.C."/>
            <person name="Han C."/>
            <person name="Land M."/>
            <person name="Hauser L."/>
            <person name="Markowitz V."/>
            <person name="Cheng J.-F."/>
            <person name="Hugenholtz P."/>
            <person name="Woyke T."/>
            <person name="Wu D."/>
            <person name="Spring S."/>
            <person name="Schueler E."/>
            <person name="Brambilla E."/>
            <person name="Klenk H.-P."/>
            <person name="Eisen J.A."/>
        </authorList>
    </citation>
    <scope>NUCLEOTIDE SEQUENCE [LARGE SCALE GENOMIC DNA]</scope>
    <source>
        <strain evidence="3">ATCC 700848 / DSM 11109 / ASRB2</strain>
    </source>
</reference>
<organism evidence="2 3">
    <name type="scientific">Desulfobacca acetoxidans (strain ATCC 700848 / DSM 11109 / ASRB2)</name>
    <dbReference type="NCBI Taxonomy" id="880072"/>
    <lineage>
        <taxon>Bacteria</taxon>
        <taxon>Pseudomonadati</taxon>
        <taxon>Thermodesulfobacteriota</taxon>
        <taxon>Desulfobaccia</taxon>
        <taxon>Desulfobaccales</taxon>
        <taxon>Desulfobaccaceae</taxon>
        <taxon>Desulfobacca</taxon>
    </lineage>
</organism>
<dbReference type="InterPro" id="IPR011672">
    <property type="entry name" value="DUF1614"/>
</dbReference>
<evidence type="ECO:0000256" key="1">
    <source>
        <dbReference type="SAM" id="Phobius"/>
    </source>
</evidence>
<name>F2NHP8_DESAR</name>
<gene>
    <name evidence="2" type="ordered locus">Desac_1379</name>
</gene>
<protein>
    <recommendedName>
        <fullName evidence="4">DUF1614 domain-containing protein</fullName>
    </recommendedName>
</protein>
<dbReference type="EMBL" id="CP002629">
    <property type="protein sequence ID" value="AEB09235.1"/>
    <property type="molecule type" value="Genomic_DNA"/>
</dbReference>
<feature type="transmembrane region" description="Helical" evidence="1">
    <location>
        <begin position="7"/>
        <end position="31"/>
    </location>
</feature>
<feature type="transmembrane region" description="Helical" evidence="1">
    <location>
        <begin position="170"/>
        <end position="188"/>
    </location>
</feature>
<proteinExistence type="predicted"/>
<evidence type="ECO:0000313" key="2">
    <source>
        <dbReference type="EMBL" id="AEB09235.1"/>
    </source>
</evidence>
<dbReference type="RefSeq" id="WP_013706347.1">
    <property type="nucleotide sequence ID" value="NC_015388.1"/>
</dbReference>
<accession>F2NHP8</accession>
<dbReference type="eggNOG" id="COG4089">
    <property type="taxonomic scope" value="Bacteria"/>
</dbReference>
<dbReference type="Pfam" id="PF07758">
    <property type="entry name" value="DUF1614"/>
    <property type="match status" value="1"/>
</dbReference>
<evidence type="ECO:0000313" key="3">
    <source>
        <dbReference type="Proteomes" id="UP000000483"/>
    </source>
</evidence>
<feature type="transmembrane region" description="Helical" evidence="1">
    <location>
        <begin position="200"/>
        <end position="222"/>
    </location>
</feature>
<keyword evidence="3" id="KW-1185">Reference proteome</keyword>
<feature type="transmembrane region" description="Helical" evidence="1">
    <location>
        <begin position="144"/>
        <end position="164"/>
    </location>
</feature>
<sequence length="223" mass="24018">MFFPPLLLFFIIIFFFLIIFLFAFLQVGLIGIAFSKLGLPPEYLFGILLLTLLGSFINIPIGEMEGGEVVDSKEVRYFGVRYRLPQIYRRQKTVLAINLGGALMPLLISVYLLYKMSDIIPAFAATLIVTVVVSRLARPIRGVGIGIPALIPPLVAALAAYLLAAPEYRAPVAYISGTLGTLIGADLLRLKDIRNMGAPVASIGGAGTFDGVFLSGVIAVLLS</sequence>
<reference evidence="2 3" key="1">
    <citation type="journal article" date="2011" name="Stand. Genomic Sci.">
        <title>Complete genome sequence of the acetate-degrading sulfate reducer Desulfobacca acetoxidans type strain (ASRB2).</title>
        <authorList>
            <person name="Goker M."/>
            <person name="Teshima H."/>
            <person name="Lapidus A."/>
            <person name="Nolan M."/>
            <person name="Lucas S."/>
            <person name="Hammon N."/>
            <person name="Deshpande S."/>
            <person name="Cheng J.F."/>
            <person name="Tapia R."/>
            <person name="Han C."/>
            <person name="Goodwin L."/>
            <person name="Pitluck S."/>
            <person name="Huntemann M."/>
            <person name="Liolios K."/>
            <person name="Ivanova N."/>
            <person name="Pagani I."/>
            <person name="Mavromatis K."/>
            <person name="Ovchinikova G."/>
            <person name="Pati A."/>
            <person name="Chen A."/>
            <person name="Palaniappan K."/>
            <person name="Land M."/>
            <person name="Hauser L."/>
            <person name="Brambilla E.M."/>
            <person name="Rohde M."/>
            <person name="Spring S."/>
            <person name="Detter J.C."/>
            <person name="Woyke T."/>
            <person name="Bristow J."/>
            <person name="Eisen J.A."/>
            <person name="Markowitz V."/>
            <person name="Hugenholtz P."/>
            <person name="Kyrpides N.C."/>
            <person name="Klenk H.P."/>
        </authorList>
    </citation>
    <scope>NUCLEOTIDE SEQUENCE [LARGE SCALE GENOMIC DNA]</scope>
    <source>
        <strain evidence="3">ATCC 700848 / DSM 11109 / ASRB2</strain>
    </source>
</reference>
<keyword evidence="1" id="KW-1133">Transmembrane helix</keyword>
<keyword evidence="1" id="KW-0812">Transmembrane</keyword>
<feature type="transmembrane region" description="Helical" evidence="1">
    <location>
        <begin position="43"/>
        <end position="61"/>
    </location>
</feature>